<protein>
    <submittedName>
        <fullName evidence="2">Uncharacterized protein</fullName>
    </submittedName>
</protein>
<dbReference type="GO" id="GO:0003714">
    <property type="term" value="F:transcription corepressor activity"/>
    <property type="evidence" value="ECO:0007669"/>
    <property type="project" value="TreeGrafter"/>
</dbReference>
<evidence type="ECO:0000256" key="1">
    <source>
        <dbReference type="ARBA" id="ARBA00034703"/>
    </source>
</evidence>
<proteinExistence type="inferred from homology"/>
<dbReference type="GO" id="GO:0000122">
    <property type="term" value="P:negative regulation of transcription by RNA polymerase II"/>
    <property type="evidence" value="ECO:0007669"/>
    <property type="project" value="TreeGrafter"/>
</dbReference>
<accession>A0A212CWV1</accession>
<gene>
    <name evidence="2" type="ORF">Celaphus_00005338</name>
</gene>
<organism evidence="2 3">
    <name type="scientific">Cervus elaphus hippelaphus</name>
    <name type="common">European red deer</name>
    <dbReference type="NCBI Taxonomy" id="46360"/>
    <lineage>
        <taxon>Eukaryota</taxon>
        <taxon>Metazoa</taxon>
        <taxon>Chordata</taxon>
        <taxon>Craniata</taxon>
        <taxon>Vertebrata</taxon>
        <taxon>Euteleostomi</taxon>
        <taxon>Mammalia</taxon>
        <taxon>Eutheria</taxon>
        <taxon>Laurasiatheria</taxon>
        <taxon>Artiodactyla</taxon>
        <taxon>Ruminantia</taxon>
        <taxon>Pecora</taxon>
        <taxon>Cervidae</taxon>
        <taxon>Cervinae</taxon>
        <taxon>Cervus</taxon>
    </lineage>
</organism>
<name>A0A212CWV1_CEREH</name>
<dbReference type="PANTHER" id="PTHR24117:SF8">
    <property type="entry name" value="BCL-6 COREPRESSOR"/>
    <property type="match status" value="1"/>
</dbReference>
<dbReference type="GO" id="GO:0005634">
    <property type="term" value="C:nucleus"/>
    <property type="evidence" value="ECO:0007669"/>
    <property type="project" value="TreeGrafter"/>
</dbReference>
<comment type="caution">
    <text evidence="2">The sequence shown here is derived from an EMBL/GenBank/DDBJ whole genome shotgun (WGS) entry which is preliminary data.</text>
</comment>
<keyword evidence="3" id="KW-1185">Reference proteome</keyword>
<reference evidence="2 3" key="1">
    <citation type="journal article" date="2018" name="Mol. Genet. Genomics">
        <title>The red deer Cervus elaphus genome CerEla1.0: sequencing, annotating, genes, and chromosomes.</title>
        <authorList>
            <person name="Bana N.A."/>
            <person name="Nyiri A."/>
            <person name="Nagy J."/>
            <person name="Frank K."/>
            <person name="Nagy T."/>
            <person name="Steger V."/>
            <person name="Schiller M."/>
            <person name="Lakatos P."/>
            <person name="Sugar L."/>
            <person name="Horn P."/>
            <person name="Barta E."/>
            <person name="Orosz L."/>
        </authorList>
    </citation>
    <scope>NUCLEOTIDE SEQUENCE [LARGE SCALE GENOMIC DNA]</scope>
    <source>
        <strain evidence="2">Hungarian</strain>
    </source>
</reference>
<dbReference type="InterPro" id="IPR047144">
    <property type="entry name" value="BCOR-like"/>
</dbReference>
<sequence length="498" mass="54185">MNKGECNVDVAAFHWIDGIAELSMDCTGLIQRDICVLEGIDSSGWCVLASEKGQETGISSLGGAESASEKSPEMEFKLKIPETVEASICCVLSTKTPLRTKKIAFPTAATLGSDWSGNDKCSHLNIEVLITCSCPGSIFTWREPCQTSPLPSTFQISISEHIQDIATSVLKVSSADVVPVCESPYGIISCLLVRLSIPSSSPGTPHVPCADKSLYWKIGVSHGSLINSYFKNNEQPRTFCQGSHHWPTGGHRLNFPSQPTANICSEINKHYGRISTSPFISMLKPCMKISSECLMAKLCSSKYPQGAERTQPVPGHTWKKVCQGRKDGRSPPLLEKQIVTKGVTMRSTVAMVTDVLGSRLSMGHPAFVFSVPNGSVDVTRTSKSSMDSVASINQHIGQVLITPVKQSNDTGSKGIKASNPELNFKANEDDLPPNLAFLSPDEVFKSPQISYHWSYLPYSAHETMPLNPLSYHIKKPVHPHAVLLLNSTLFPRHLAPKP</sequence>
<dbReference type="PANTHER" id="PTHR24117">
    <property type="entry name" value="AGAP007537-PB"/>
    <property type="match status" value="1"/>
</dbReference>
<dbReference type="Proteomes" id="UP000242450">
    <property type="component" value="Chromosome 11"/>
</dbReference>
<evidence type="ECO:0000313" key="3">
    <source>
        <dbReference type="Proteomes" id="UP000242450"/>
    </source>
</evidence>
<evidence type="ECO:0000313" key="2">
    <source>
        <dbReference type="EMBL" id="OWK10461.1"/>
    </source>
</evidence>
<comment type="similarity">
    <text evidence="1">Belongs to the BCOR family.</text>
</comment>
<dbReference type="AlphaFoldDB" id="A0A212CWV1"/>
<dbReference type="EMBL" id="MKHE01000011">
    <property type="protein sequence ID" value="OWK10461.1"/>
    <property type="molecule type" value="Genomic_DNA"/>
</dbReference>